<dbReference type="RefSeq" id="WP_125029646.1">
    <property type="nucleotide sequence ID" value="NZ_JAPXVP010000003.1"/>
</dbReference>
<dbReference type="SUPFAM" id="SSF50993">
    <property type="entry name" value="Peptidase/esterase 'gauge' domain"/>
    <property type="match status" value="1"/>
</dbReference>
<accession>A0A425Y529</accession>
<evidence type="ECO:0000256" key="3">
    <source>
        <dbReference type="ARBA" id="ARBA00011897"/>
    </source>
</evidence>
<evidence type="ECO:0000256" key="2">
    <source>
        <dbReference type="ARBA" id="ARBA00005228"/>
    </source>
</evidence>
<keyword evidence="4" id="KW-0645">Protease</keyword>
<keyword evidence="6" id="KW-0720">Serine protease</keyword>
<dbReference type="FunFam" id="2.130.10.120:FF:000001">
    <property type="entry name" value="Prolyl endopeptidase"/>
    <property type="match status" value="1"/>
</dbReference>
<dbReference type="GO" id="GO:0006508">
    <property type="term" value="P:proteolysis"/>
    <property type="evidence" value="ECO:0007669"/>
    <property type="project" value="UniProtKB-KW"/>
</dbReference>
<dbReference type="PROSITE" id="PS00708">
    <property type="entry name" value="PRO_ENDOPEP_SER"/>
    <property type="match status" value="1"/>
</dbReference>
<dbReference type="EMBL" id="QQWG01000003">
    <property type="protein sequence ID" value="RRG23608.1"/>
    <property type="molecule type" value="Genomic_DNA"/>
</dbReference>
<dbReference type="PANTHER" id="PTHR42881:SF2">
    <property type="entry name" value="PROLYL ENDOPEPTIDASE"/>
    <property type="match status" value="1"/>
</dbReference>
<dbReference type="FunFam" id="3.40.50.1820:FF:000005">
    <property type="entry name" value="Prolyl endopeptidase"/>
    <property type="match status" value="1"/>
</dbReference>
<evidence type="ECO:0000256" key="5">
    <source>
        <dbReference type="ARBA" id="ARBA00022801"/>
    </source>
</evidence>
<feature type="domain" description="Peptidase S9A N-terminal" evidence="10">
    <location>
        <begin position="28"/>
        <end position="426"/>
    </location>
</feature>
<dbReference type="AlphaFoldDB" id="A0A425Y529"/>
<dbReference type="GO" id="GO:0004252">
    <property type="term" value="F:serine-type endopeptidase activity"/>
    <property type="evidence" value="ECO:0007669"/>
    <property type="project" value="UniProtKB-EC"/>
</dbReference>
<dbReference type="GO" id="GO:0005829">
    <property type="term" value="C:cytosol"/>
    <property type="evidence" value="ECO:0007669"/>
    <property type="project" value="TreeGrafter"/>
</dbReference>
<dbReference type="InterPro" id="IPR002470">
    <property type="entry name" value="Peptidase_S9A"/>
</dbReference>
<dbReference type="Pfam" id="PF02897">
    <property type="entry name" value="Peptidase_S9_N"/>
    <property type="match status" value="1"/>
</dbReference>
<evidence type="ECO:0000259" key="9">
    <source>
        <dbReference type="Pfam" id="PF00326"/>
    </source>
</evidence>
<comment type="function">
    <text evidence="7">Cleaves peptide bonds on the C-terminal side of prolyl residues within peptides that are up to approximately 30 amino acids long. Has an absolute requirement for an X-Pro bond in the trans configuration immediately preceding the Pro-Y scissible bond.</text>
</comment>
<proteinExistence type="inferred from homology"/>
<sequence length="705" mass="79862">MKKLILPLFCISIMVSCSNERTKMNYPISKKVDTTDLYFNTTVADPYRWLEDDNSDETKAWVVEQNKVTDNFLNSIPFKAKIKERLTEVWNYPKIGVPFKKGELYFHYRNDGLQNQAVLYVQSKLEDEARVLLDPNQLSDDGTVALAGISVSSDSKYLAYLVARSGSDWNEVFVKNIATGEDISDHLMWIKFSGVSWYKDGFFYGAYDAPKAGTELSNSNEYHKVYYHKLGHRQSDDELVYQDSKFPKRLYGASVTDDEKYLILSAMSASHGNALYFKELDKKGADFKLITDELTFDHNIIDDINGSLLMYTNNGSPKYRLVSVDVKNPAKENWKDIIAENENVLSGVKLAGGKIVATYMQDAYSKIEILNLDGSFDYDFDLPGIGTAGSFSGKKDEKTAFYSFESFTSPAIAYKYNFETKKSELFYQPKINFNPEDFITEQKFYTSKDGTQVPLFIIYKKGTQLDGNNPCLLYGYGGFNVSLTPYFTPRRLVWLENGGVYVVANLRGGGEYGEDWHQAGTKMKKQNVFDDCISAAEYLIENKYTNAEKLALKGGSNGGLLVGAVINQRPDLFKVAIPEVGVMDMLRYHKFTIGWAWAGDYGTSEDNNEMFNYLYKYSPIHNISNKAYPAVMVTTADHDDRVVPAHSFKYIATLQEKHTGNQPVLIRIESNAGHGAGMPTSKQIEEYADIWSFIFYNMNISPDIK</sequence>
<reference evidence="11 12" key="1">
    <citation type="submission" date="2018-07" db="EMBL/GenBank/DDBJ databases">
        <title>Draft genome sequence of Ancylomarina sp. M1P.</title>
        <authorList>
            <person name="Yadav S."/>
            <person name="Villanueva L."/>
            <person name="Damste J.S.S."/>
        </authorList>
    </citation>
    <scope>NUCLEOTIDE SEQUENCE [LARGE SCALE GENOMIC DNA]</scope>
    <source>
        <strain evidence="11 12">M1P</strain>
    </source>
</reference>
<dbReference type="InterPro" id="IPR001375">
    <property type="entry name" value="Peptidase_S9_cat"/>
</dbReference>
<evidence type="ECO:0000313" key="12">
    <source>
        <dbReference type="Proteomes" id="UP000285794"/>
    </source>
</evidence>
<feature type="domain" description="Peptidase S9 prolyl oligopeptidase catalytic" evidence="9">
    <location>
        <begin position="490"/>
        <end position="699"/>
    </location>
</feature>
<dbReference type="InterPro" id="IPR029058">
    <property type="entry name" value="AB_hydrolase_fold"/>
</dbReference>
<dbReference type="Proteomes" id="UP000285794">
    <property type="component" value="Unassembled WGS sequence"/>
</dbReference>
<dbReference type="InterPro" id="IPR023302">
    <property type="entry name" value="Pept_S9A_N"/>
</dbReference>
<evidence type="ECO:0000256" key="1">
    <source>
        <dbReference type="ARBA" id="ARBA00001070"/>
    </source>
</evidence>
<protein>
    <recommendedName>
        <fullName evidence="3">prolyl oligopeptidase</fullName>
        <ecNumber evidence="3">3.4.21.26</ecNumber>
    </recommendedName>
    <alternativeName>
        <fullName evidence="8">Proline-specific endopeptidase</fullName>
    </alternativeName>
</protein>
<dbReference type="OrthoDB" id="9801421at2"/>
<comment type="catalytic activity">
    <reaction evidence="1">
        <text>Hydrolysis of Pro-|-Xaa &gt;&gt; Ala-|-Xaa in oligopeptides.</text>
        <dbReference type="EC" id="3.4.21.26"/>
    </reaction>
</comment>
<dbReference type="Pfam" id="PF00326">
    <property type="entry name" value="Peptidase_S9"/>
    <property type="match status" value="1"/>
</dbReference>
<dbReference type="PRINTS" id="PR00862">
    <property type="entry name" value="PROLIGOPTASE"/>
</dbReference>
<gene>
    <name evidence="11" type="ORF">DWB61_04230</name>
</gene>
<evidence type="ECO:0000256" key="7">
    <source>
        <dbReference type="ARBA" id="ARBA00060121"/>
    </source>
</evidence>
<evidence type="ECO:0000256" key="6">
    <source>
        <dbReference type="ARBA" id="ARBA00022825"/>
    </source>
</evidence>
<dbReference type="SUPFAM" id="SSF53474">
    <property type="entry name" value="alpha/beta-Hydrolases"/>
    <property type="match status" value="1"/>
</dbReference>
<keyword evidence="12" id="KW-1185">Reference proteome</keyword>
<dbReference type="InterPro" id="IPR051167">
    <property type="entry name" value="Prolyl_oligopep/macrocyclase"/>
</dbReference>
<dbReference type="PANTHER" id="PTHR42881">
    <property type="entry name" value="PROLYL ENDOPEPTIDASE"/>
    <property type="match status" value="1"/>
</dbReference>
<evidence type="ECO:0000259" key="10">
    <source>
        <dbReference type="Pfam" id="PF02897"/>
    </source>
</evidence>
<keyword evidence="5" id="KW-0378">Hydrolase</keyword>
<dbReference type="Gene3D" id="2.130.10.120">
    <property type="entry name" value="Prolyl oligopeptidase, N-terminal domain"/>
    <property type="match status" value="1"/>
</dbReference>
<dbReference type="Gene3D" id="3.40.50.1820">
    <property type="entry name" value="alpha/beta hydrolase"/>
    <property type="match status" value="1"/>
</dbReference>
<dbReference type="PROSITE" id="PS51257">
    <property type="entry name" value="PROKAR_LIPOPROTEIN"/>
    <property type="match status" value="1"/>
</dbReference>
<evidence type="ECO:0000256" key="4">
    <source>
        <dbReference type="ARBA" id="ARBA00022670"/>
    </source>
</evidence>
<dbReference type="InterPro" id="IPR002471">
    <property type="entry name" value="Pept_S9_AS"/>
</dbReference>
<dbReference type="EC" id="3.4.21.26" evidence="3"/>
<comment type="caution">
    <text evidence="11">The sequence shown here is derived from an EMBL/GenBank/DDBJ whole genome shotgun (WGS) entry which is preliminary data.</text>
</comment>
<dbReference type="GO" id="GO:0070012">
    <property type="term" value="F:oligopeptidase activity"/>
    <property type="evidence" value="ECO:0007669"/>
    <property type="project" value="TreeGrafter"/>
</dbReference>
<evidence type="ECO:0000256" key="8">
    <source>
        <dbReference type="ARBA" id="ARBA00081187"/>
    </source>
</evidence>
<evidence type="ECO:0000313" key="11">
    <source>
        <dbReference type="EMBL" id="RRG23608.1"/>
    </source>
</evidence>
<organism evidence="11 12">
    <name type="scientific">Ancylomarina euxinus</name>
    <dbReference type="NCBI Taxonomy" id="2283627"/>
    <lineage>
        <taxon>Bacteria</taxon>
        <taxon>Pseudomonadati</taxon>
        <taxon>Bacteroidota</taxon>
        <taxon>Bacteroidia</taxon>
        <taxon>Marinilabiliales</taxon>
        <taxon>Marinifilaceae</taxon>
        <taxon>Ancylomarina</taxon>
    </lineage>
</organism>
<name>A0A425Y529_9BACT</name>
<comment type="similarity">
    <text evidence="2">Belongs to the peptidase S9A family.</text>
</comment>